<accession>A0ABS4IRY2</accession>
<dbReference type="EMBL" id="JAGGLB010000002">
    <property type="protein sequence ID" value="MBP1989339.1"/>
    <property type="molecule type" value="Genomic_DNA"/>
</dbReference>
<keyword evidence="2" id="KW-1185">Reference proteome</keyword>
<protein>
    <submittedName>
        <fullName evidence="1">Damage-inducible protein DinB</fullName>
    </submittedName>
</protein>
<sequence length="161" mass="19040">MENIINLLVDKFIEIEKRTLLVLDQLSDEQVNWSPNEASNSITNLIVHISENIHERISKGINNKDFIRNRDAEFENMYRTKAELKHIFEQSFEELKDTTRNMTETAFLRTQVVRDRERTHLDMLFQCAAHFSEHMGQILYIAKIILDDQYVTTTLPKKKIT</sequence>
<comment type="caution">
    <text evidence="1">The sequence shown here is derived from an EMBL/GenBank/DDBJ whole genome shotgun (WGS) entry which is preliminary data.</text>
</comment>
<reference evidence="1 2" key="1">
    <citation type="submission" date="2021-03" db="EMBL/GenBank/DDBJ databases">
        <title>Genomic Encyclopedia of Type Strains, Phase IV (KMG-IV): sequencing the most valuable type-strain genomes for metagenomic binning, comparative biology and taxonomic classification.</title>
        <authorList>
            <person name="Goeker M."/>
        </authorList>
    </citation>
    <scope>NUCLEOTIDE SEQUENCE [LARGE SCALE GENOMIC DNA]</scope>
    <source>
        <strain evidence="1 2">DSM 26048</strain>
    </source>
</reference>
<evidence type="ECO:0000313" key="1">
    <source>
        <dbReference type="EMBL" id="MBP1989339.1"/>
    </source>
</evidence>
<organism evidence="1 2">
    <name type="scientific">Paenibacillus eucommiae</name>
    <dbReference type="NCBI Taxonomy" id="1355755"/>
    <lineage>
        <taxon>Bacteria</taxon>
        <taxon>Bacillati</taxon>
        <taxon>Bacillota</taxon>
        <taxon>Bacilli</taxon>
        <taxon>Bacillales</taxon>
        <taxon>Paenibacillaceae</taxon>
        <taxon>Paenibacillus</taxon>
    </lineage>
</organism>
<dbReference type="InterPro" id="IPR034660">
    <property type="entry name" value="DinB/YfiT-like"/>
</dbReference>
<gene>
    <name evidence="1" type="ORF">J2Z66_000934</name>
</gene>
<name>A0ABS4IRY2_9BACL</name>
<dbReference type="Gene3D" id="1.20.120.450">
    <property type="entry name" value="dinb family like domain"/>
    <property type="match status" value="1"/>
</dbReference>
<dbReference type="SUPFAM" id="SSF109854">
    <property type="entry name" value="DinB/YfiT-like putative metalloenzymes"/>
    <property type="match status" value="1"/>
</dbReference>
<dbReference type="Pfam" id="PF07609">
    <property type="entry name" value="DUF1572"/>
    <property type="match status" value="1"/>
</dbReference>
<dbReference type="InterPro" id="IPR011466">
    <property type="entry name" value="DUF1572"/>
</dbReference>
<dbReference type="Proteomes" id="UP001519287">
    <property type="component" value="Unassembled WGS sequence"/>
</dbReference>
<evidence type="ECO:0000313" key="2">
    <source>
        <dbReference type="Proteomes" id="UP001519287"/>
    </source>
</evidence>
<dbReference type="RefSeq" id="WP_209970158.1">
    <property type="nucleotide sequence ID" value="NZ_JAGGLB010000002.1"/>
</dbReference>
<proteinExistence type="predicted"/>